<proteinExistence type="predicted"/>
<sequence>MMIAYRENTDFFNYNTLVLPWLSGILLTRIKRKRIADIRNNIELSSDQLVLDDQFADPPAI</sequence>
<evidence type="ECO:0000313" key="2">
    <source>
        <dbReference type="Proteomes" id="UP001196413"/>
    </source>
</evidence>
<dbReference type="Proteomes" id="UP001196413">
    <property type="component" value="Unassembled WGS sequence"/>
</dbReference>
<organism evidence="1 2">
    <name type="scientific">Parelaphostrongylus tenuis</name>
    <name type="common">Meningeal worm</name>
    <dbReference type="NCBI Taxonomy" id="148309"/>
    <lineage>
        <taxon>Eukaryota</taxon>
        <taxon>Metazoa</taxon>
        <taxon>Ecdysozoa</taxon>
        <taxon>Nematoda</taxon>
        <taxon>Chromadorea</taxon>
        <taxon>Rhabditida</taxon>
        <taxon>Rhabditina</taxon>
        <taxon>Rhabditomorpha</taxon>
        <taxon>Strongyloidea</taxon>
        <taxon>Metastrongylidae</taxon>
        <taxon>Parelaphostrongylus</taxon>
    </lineage>
</organism>
<name>A0AAD5R9P5_PARTN</name>
<comment type="caution">
    <text evidence="1">The sequence shown here is derived from an EMBL/GenBank/DDBJ whole genome shotgun (WGS) entry which is preliminary data.</text>
</comment>
<evidence type="ECO:0000313" key="1">
    <source>
        <dbReference type="EMBL" id="KAJ1372144.1"/>
    </source>
</evidence>
<keyword evidence="2" id="KW-1185">Reference proteome</keyword>
<dbReference type="EMBL" id="JAHQIW010007096">
    <property type="protein sequence ID" value="KAJ1372144.1"/>
    <property type="molecule type" value="Genomic_DNA"/>
</dbReference>
<protein>
    <submittedName>
        <fullName evidence="1">Uncharacterized protein</fullName>
    </submittedName>
</protein>
<reference evidence="1" key="1">
    <citation type="submission" date="2021-06" db="EMBL/GenBank/DDBJ databases">
        <title>Parelaphostrongylus tenuis whole genome reference sequence.</title>
        <authorList>
            <person name="Garwood T.J."/>
            <person name="Larsen P.A."/>
            <person name="Fountain-Jones N.M."/>
            <person name="Garbe J.R."/>
            <person name="Macchietto M.G."/>
            <person name="Kania S.A."/>
            <person name="Gerhold R.W."/>
            <person name="Richards J.E."/>
            <person name="Wolf T.M."/>
        </authorList>
    </citation>
    <scope>NUCLEOTIDE SEQUENCE</scope>
    <source>
        <strain evidence="1">MNPRO001-30</strain>
        <tissue evidence="1">Meninges</tissue>
    </source>
</reference>
<dbReference type="AlphaFoldDB" id="A0AAD5R9P5"/>
<gene>
    <name evidence="1" type="ORF">KIN20_034223</name>
</gene>
<accession>A0AAD5R9P5</accession>